<reference evidence="3 4" key="1">
    <citation type="submission" date="2019-02" db="EMBL/GenBank/DDBJ databases">
        <title>Draft genome sequence of Muricauda sp. 176CP4-71.</title>
        <authorList>
            <person name="Park J.-S."/>
        </authorList>
    </citation>
    <scope>NUCLEOTIDE SEQUENCE [LARGE SCALE GENOMIC DNA]</scope>
    <source>
        <strain evidence="3 4">176CP4-71</strain>
    </source>
</reference>
<protein>
    <recommendedName>
        <fullName evidence="2">DUF6973 domain-containing protein</fullName>
    </recommendedName>
</protein>
<dbReference type="OrthoDB" id="1496068at2"/>
<evidence type="ECO:0000313" key="3">
    <source>
        <dbReference type="EMBL" id="TAI47437.1"/>
    </source>
</evidence>
<feature type="transmembrane region" description="Helical" evidence="1">
    <location>
        <begin position="15"/>
        <end position="35"/>
    </location>
</feature>
<name>A0A4Q8QD47_9FLAO</name>
<gene>
    <name evidence="3" type="ORF">EW142_12250</name>
</gene>
<keyword evidence="1" id="KW-0472">Membrane</keyword>
<dbReference type="Pfam" id="PF22322">
    <property type="entry name" value="DUF6973"/>
    <property type="match status" value="1"/>
</dbReference>
<dbReference type="EMBL" id="SGIU01000002">
    <property type="protein sequence ID" value="TAI47437.1"/>
    <property type="molecule type" value="Genomic_DNA"/>
</dbReference>
<comment type="caution">
    <text evidence="3">The sequence shown here is derived from an EMBL/GenBank/DDBJ whole genome shotgun (WGS) entry which is preliminary data.</text>
</comment>
<accession>A0A4Q8QD47</accession>
<dbReference type="RefSeq" id="WP_130614244.1">
    <property type="nucleotide sequence ID" value="NZ_SGIU01000002.1"/>
</dbReference>
<proteinExistence type="predicted"/>
<evidence type="ECO:0000256" key="1">
    <source>
        <dbReference type="SAM" id="Phobius"/>
    </source>
</evidence>
<feature type="domain" description="DUF6973" evidence="2">
    <location>
        <begin position="20"/>
        <end position="140"/>
    </location>
</feature>
<evidence type="ECO:0000313" key="4">
    <source>
        <dbReference type="Proteomes" id="UP000291981"/>
    </source>
</evidence>
<organism evidence="3 4">
    <name type="scientific">Flagellimonas allohymeniacidonis</name>
    <dbReference type="NCBI Taxonomy" id="2517819"/>
    <lineage>
        <taxon>Bacteria</taxon>
        <taxon>Pseudomonadati</taxon>
        <taxon>Bacteroidota</taxon>
        <taxon>Flavobacteriia</taxon>
        <taxon>Flavobacteriales</taxon>
        <taxon>Flavobacteriaceae</taxon>
        <taxon>Flagellimonas</taxon>
    </lineage>
</organism>
<keyword evidence="1" id="KW-1133">Transmembrane helix</keyword>
<dbReference type="InterPro" id="IPR054246">
    <property type="entry name" value="DUF6973"/>
</dbReference>
<keyword evidence="1" id="KW-0812">Transmembrane</keyword>
<keyword evidence="4" id="KW-1185">Reference proteome</keyword>
<evidence type="ECO:0000259" key="2">
    <source>
        <dbReference type="Pfam" id="PF22322"/>
    </source>
</evidence>
<dbReference type="AlphaFoldDB" id="A0A4Q8QD47"/>
<dbReference type="Proteomes" id="UP000291981">
    <property type="component" value="Unassembled WGS sequence"/>
</dbReference>
<sequence length="166" mass="19459">MKLVKTLGRVGIDKLWALLILVLKNIPFVVPTILATKRCVGISTQYYGRRHYQNGPANAFRHALWNYLIVKSSLNWWKNENWALRWSQQITDWHEEAFQNIPLAKAMDYHNNEVGRSVFIKHRNDEPEDVIQLLRKMTEASIPISSESELLKLKHRLVHITEPYEG</sequence>